<evidence type="ECO:0000313" key="11">
    <source>
        <dbReference type="Proteomes" id="UP000637628"/>
    </source>
</evidence>
<dbReference type="InterPro" id="IPR050545">
    <property type="entry name" value="Mycobact_MmpL"/>
</dbReference>
<feature type="transmembrane region" description="Helical" evidence="8">
    <location>
        <begin position="522"/>
        <end position="543"/>
    </location>
</feature>
<accession>A0ABQ3YU08</accession>
<feature type="transmembrane region" description="Helical" evidence="8">
    <location>
        <begin position="375"/>
        <end position="394"/>
    </location>
</feature>
<keyword evidence="6 8" id="KW-0472">Membrane</keyword>
<protein>
    <submittedName>
        <fullName evidence="10">Membrane protein</fullName>
    </submittedName>
</protein>
<evidence type="ECO:0000256" key="2">
    <source>
        <dbReference type="ARBA" id="ARBA00010157"/>
    </source>
</evidence>
<feature type="domain" description="Membrane transport protein MMPL" evidence="9">
    <location>
        <begin position="131"/>
        <end position="213"/>
    </location>
</feature>
<evidence type="ECO:0000256" key="4">
    <source>
        <dbReference type="ARBA" id="ARBA00022692"/>
    </source>
</evidence>
<feature type="transmembrane region" description="Helical" evidence="8">
    <location>
        <begin position="550"/>
        <end position="572"/>
    </location>
</feature>
<dbReference type="SUPFAM" id="SSF82866">
    <property type="entry name" value="Multidrug efflux transporter AcrB transmembrane domain"/>
    <property type="match status" value="2"/>
</dbReference>
<dbReference type="InterPro" id="IPR004869">
    <property type="entry name" value="MMPL_dom"/>
</dbReference>
<evidence type="ECO:0000256" key="8">
    <source>
        <dbReference type="SAM" id="Phobius"/>
    </source>
</evidence>
<dbReference type="Proteomes" id="UP000637628">
    <property type="component" value="Unassembled WGS sequence"/>
</dbReference>
<feature type="transmembrane region" description="Helical" evidence="8">
    <location>
        <begin position="130"/>
        <end position="147"/>
    </location>
</feature>
<feature type="transmembrane region" description="Helical" evidence="8">
    <location>
        <begin position="584"/>
        <end position="606"/>
    </location>
</feature>
<comment type="caution">
    <text evidence="10">The sequence shown here is derived from an EMBL/GenBank/DDBJ whole genome shotgun (WGS) entry which is preliminary data.</text>
</comment>
<dbReference type="PANTHER" id="PTHR33406">
    <property type="entry name" value="MEMBRANE PROTEIN MJ1562-RELATED"/>
    <property type="match status" value="1"/>
</dbReference>
<dbReference type="PANTHER" id="PTHR33406:SF11">
    <property type="entry name" value="MEMBRANE PROTEIN SCO6666-RELATED"/>
    <property type="match status" value="1"/>
</dbReference>
<feature type="transmembrane region" description="Helical" evidence="8">
    <location>
        <begin position="154"/>
        <end position="175"/>
    </location>
</feature>
<dbReference type="Pfam" id="PF03176">
    <property type="entry name" value="MMPL"/>
    <property type="match status" value="3"/>
</dbReference>
<feature type="transmembrane region" description="Helical" evidence="8">
    <location>
        <begin position="659"/>
        <end position="686"/>
    </location>
</feature>
<comment type="similarity">
    <text evidence="2">Belongs to the resistance-nodulation-cell division (RND) (TC 2.A.6) family. MmpL subfamily.</text>
</comment>
<feature type="transmembrane region" description="Helical" evidence="8">
    <location>
        <begin position="181"/>
        <end position="201"/>
    </location>
</feature>
<evidence type="ECO:0000256" key="3">
    <source>
        <dbReference type="ARBA" id="ARBA00022475"/>
    </source>
</evidence>
<evidence type="ECO:0000259" key="9">
    <source>
        <dbReference type="Pfam" id="PF03176"/>
    </source>
</evidence>
<keyword evidence="5 8" id="KW-1133">Transmembrane helix</keyword>
<dbReference type="Gene3D" id="1.20.1640.10">
    <property type="entry name" value="Multidrug efflux transporter AcrB transmembrane domain"/>
    <property type="match status" value="2"/>
</dbReference>
<feature type="domain" description="Membrane transport protein MMPL" evidence="9">
    <location>
        <begin position="280"/>
        <end position="362"/>
    </location>
</feature>
<sequence length="720" mass="74127">MLGAWVVVLVLAVGLSMRFAEPLDTELTVSGLQSTETLDQVDREFGSGGDTGRVVFAAPPGQTLAAYRPALTALGTALGAEPTLSPAGRIGYFTVAAAPAAALDQARTAGLEVEESSELAPPPDSGSSPGIGLLIALVILLITFGSLTAAGLPLLTAILGLGISLTALHAATALVPMNSVAPTLAILLGLAVGIDYALFLIDRHRRQLRDGIDGHGRRLHDGTDPHRHRPGDGTDLHARQFHDGTDPHRHRPGDGTDLHGHQFHDGTDPHGRRDGDDAADVRASIALATGTAGSAVFFAALTVIIALAGLAVARVGFLTQMGLAAAGAVLVAMLMALTLTPALLSFAGRRVVGRRLLPRFSFAPRWAGLVVRHRGVALVLSVLVLGVLAVPVLGMRLGLPNDGNDPSATTDRRAYDLVAEGFGPGANGPLLVLANGSAGQAGAIADRLAATPGVARVLPAQTRGSDVLFTVVPASGPSDAATATLVAKLREHSAVNADSLLVTGQTAVAIDISDHLLDALPLYLALVAGFAFLLLMVVFRSVLIPLKAVLSFLLSLGAALGCTVAVFQWGWLGGLFGVDPAGPLLSFLPTIVIGVLFGLSMDYEMFLVSGMHEEHRRGAPDAVTGGFARGAKVVTAAALIMIGVFGGGVAGGDPVTRPIAFALAAGVLVDAFVVRLVLVPAAISLFGRAAWWLPRRLDRVVPALDVEGADLRRPAELIVS</sequence>
<evidence type="ECO:0000313" key="10">
    <source>
        <dbReference type="EMBL" id="GIE01063.1"/>
    </source>
</evidence>
<proteinExistence type="inferred from homology"/>
<comment type="subcellular location">
    <subcellularLocation>
        <location evidence="1">Cell membrane</location>
        <topology evidence="1">Multi-pass membrane protein</topology>
    </subcellularLocation>
</comment>
<evidence type="ECO:0000256" key="1">
    <source>
        <dbReference type="ARBA" id="ARBA00004651"/>
    </source>
</evidence>
<feature type="transmembrane region" description="Helical" evidence="8">
    <location>
        <begin position="295"/>
        <end position="317"/>
    </location>
</feature>
<name>A0ABQ3YU08_9ACTN</name>
<evidence type="ECO:0000256" key="7">
    <source>
        <dbReference type="SAM" id="MobiDB-lite"/>
    </source>
</evidence>
<organism evidence="10 11">
    <name type="scientific">Paractinoplanes durhamensis</name>
    <dbReference type="NCBI Taxonomy" id="113563"/>
    <lineage>
        <taxon>Bacteria</taxon>
        <taxon>Bacillati</taxon>
        <taxon>Actinomycetota</taxon>
        <taxon>Actinomycetes</taxon>
        <taxon>Micromonosporales</taxon>
        <taxon>Micromonosporaceae</taxon>
        <taxon>Paractinoplanes</taxon>
    </lineage>
</organism>
<feature type="transmembrane region" description="Helical" evidence="8">
    <location>
        <begin position="627"/>
        <end position="647"/>
    </location>
</feature>
<keyword evidence="3" id="KW-1003">Cell membrane</keyword>
<keyword evidence="4 8" id="KW-0812">Transmembrane</keyword>
<feature type="domain" description="Membrane transport protein MMPL" evidence="9">
    <location>
        <begin position="489"/>
        <end position="696"/>
    </location>
</feature>
<gene>
    <name evidence="10" type="ORF">Adu01nite_24130</name>
</gene>
<feature type="transmembrane region" description="Helical" evidence="8">
    <location>
        <begin position="323"/>
        <end position="347"/>
    </location>
</feature>
<reference evidence="10 11" key="1">
    <citation type="submission" date="2021-01" db="EMBL/GenBank/DDBJ databases">
        <title>Whole genome shotgun sequence of Actinoplanes durhamensis NBRC 14914.</title>
        <authorList>
            <person name="Komaki H."/>
            <person name="Tamura T."/>
        </authorList>
    </citation>
    <scope>NUCLEOTIDE SEQUENCE [LARGE SCALE GENOMIC DNA]</scope>
    <source>
        <strain evidence="10 11">NBRC 14914</strain>
    </source>
</reference>
<keyword evidence="11" id="KW-1185">Reference proteome</keyword>
<dbReference type="EMBL" id="BOML01000020">
    <property type="protein sequence ID" value="GIE01063.1"/>
    <property type="molecule type" value="Genomic_DNA"/>
</dbReference>
<feature type="region of interest" description="Disordered" evidence="7">
    <location>
        <begin position="213"/>
        <end position="276"/>
    </location>
</feature>
<evidence type="ECO:0000256" key="5">
    <source>
        <dbReference type="ARBA" id="ARBA00022989"/>
    </source>
</evidence>
<evidence type="ECO:0000256" key="6">
    <source>
        <dbReference type="ARBA" id="ARBA00023136"/>
    </source>
</evidence>